<organism evidence="2 3">
    <name type="scientific">Desulfopila aestuarii DSM 18488</name>
    <dbReference type="NCBI Taxonomy" id="1121416"/>
    <lineage>
        <taxon>Bacteria</taxon>
        <taxon>Pseudomonadati</taxon>
        <taxon>Thermodesulfobacteriota</taxon>
        <taxon>Desulfobulbia</taxon>
        <taxon>Desulfobulbales</taxon>
        <taxon>Desulfocapsaceae</taxon>
        <taxon>Desulfopila</taxon>
    </lineage>
</organism>
<keyword evidence="3" id="KW-1185">Reference proteome</keyword>
<dbReference type="InterPro" id="IPR036390">
    <property type="entry name" value="WH_DNA-bd_sf"/>
</dbReference>
<dbReference type="EMBL" id="FRFE01000009">
    <property type="protein sequence ID" value="SHO48133.1"/>
    <property type="molecule type" value="Genomic_DNA"/>
</dbReference>
<dbReference type="InterPro" id="IPR011991">
    <property type="entry name" value="ArsR-like_HTH"/>
</dbReference>
<dbReference type="PRINTS" id="PR00598">
    <property type="entry name" value="HTHMARR"/>
</dbReference>
<dbReference type="Pfam" id="PF01047">
    <property type="entry name" value="MarR"/>
    <property type="match status" value="1"/>
</dbReference>
<dbReference type="PANTHER" id="PTHR33164:SF89">
    <property type="entry name" value="MARR FAMILY REGULATORY PROTEIN"/>
    <property type="match status" value="1"/>
</dbReference>
<dbReference type="AlphaFoldDB" id="A0A1M7Y655"/>
<name>A0A1M7Y655_9BACT</name>
<dbReference type="PROSITE" id="PS50995">
    <property type="entry name" value="HTH_MARR_2"/>
    <property type="match status" value="1"/>
</dbReference>
<feature type="domain" description="HTH marR-type" evidence="1">
    <location>
        <begin position="27"/>
        <end position="159"/>
    </location>
</feature>
<reference evidence="2 3" key="1">
    <citation type="submission" date="2016-12" db="EMBL/GenBank/DDBJ databases">
        <authorList>
            <person name="Song W.-J."/>
            <person name="Kurnit D.M."/>
        </authorList>
    </citation>
    <scope>NUCLEOTIDE SEQUENCE [LARGE SCALE GENOMIC DNA]</scope>
    <source>
        <strain evidence="2 3">DSM 18488</strain>
    </source>
</reference>
<protein>
    <submittedName>
        <fullName evidence="2">DNA-binding transcriptional regulator, MarR family</fullName>
    </submittedName>
</protein>
<keyword evidence="2" id="KW-0238">DNA-binding</keyword>
<dbReference type="InterPro" id="IPR036388">
    <property type="entry name" value="WH-like_DNA-bd_sf"/>
</dbReference>
<dbReference type="GO" id="GO:0003700">
    <property type="term" value="F:DNA-binding transcription factor activity"/>
    <property type="evidence" value="ECO:0007669"/>
    <property type="project" value="InterPro"/>
</dbReference>
<dbReference type="PANTHER" id="PTHR33164">
    <property type="entry name" value="TRANSCRIPTIONAL REGULATOR, MARR FAMILY"/>
    <property type="match status" value="1"/>
</dbReference>
<evidence type="ECO:0000259" key="1">
    <source>
        <dbReference type="PROSITE" id="PS50995"/>
    </source>
</evidence>
<evidence type="ECO:0000313" key="3">
    <source>
        <dbReference type="Proteomes" id="UP000184603"/>
    </source>
</evidence>
<accession>A0A1M7Y655</accession>
<dbReference type="CDD" id="cd00090">
    <property type="entry name" value="HTH_ARSR"/>
    <property type="match status" value="1"/>
</dbReference>
<gene>
    <name evidence="2" type="ORF">SAMN02745220_02147</name>
</gene>
<dbReference type="GO" id="GO:0003677">
    <property type="term" value="F:DNA binding"/>
    <property type="evidence" value="ECO:0007669"/>
    <property type="project" value="UniProtKB-KW"/>
</dbReference>
<evidence type="ECO:0000313" key="2">
    <source>
        <dbReference type="EMBL" id="SHO48133.1"/>
    </source>
</evidence>
<dbReference type="InterPro" id="IPR000835">
    <property type="entry name" value="HTH_MarR-typ"/>
</dbReference>
<proteinExistence type="predicted"/>
<dbReference type="InterPro" id="IPR039422">
    <property type="entry name" value="MarR/SlyA-like"/>
</dbReference>
<dbReference type="SMART" id="SM00347">
    <property type="entry name" value="HTH_MARR"/>
    <property type="match status" value="1"/>
</dbReference>
<dbReference type="Proteomes" id="UP000184603">
    <property type="component" value="Unassembled WGS sequence"/>
</dbReference>
<dbReference type="STRING" id="1121416.SAMN02745220_02147"/>
<dbReference type="SUPFAM" id="SSF46785">
    <property type="entry name" value="Winged helix' DNA-binding domain"/>
    <property type="match status" value="1"/>
</dbReference>
<sequence>MRIYAKYPMYNMDDNEQVERETPTTVSDNVLISLRRIIQAIDLHSRQLVRQHGITTPQLIILKQIHDNQPITVSKVAKQISLKQATVTDILNRLEKKGLVQREKDTGDRRQVLVKETDAGKRLLDAAPSPLQETFLNKFENLEEWQKHMILSSLQLLGTLMTDDAVVTAAPILSTGILTETIENGSLGGKF</sequence>
<dbReference type="Gene3D" id="1.10.10.10">
    <property type="entry name" value="Winged helix-like DNA-binding domain superfamily/Winged helix DNA-binding domain"/>
    <property type="match status" value="1"/>
</dbReference>
<dbReference type="GO" id="GO:0006950">
    <property type="term" value="P:response to stress"/>
    <property type="evidence" value="ECO:0007669"/>
    <property type="project" value="TreeGrafter"/>
</dbReference>